<reference evidence="3 4" key="1">
    <citation type="submission" date="2021-08" db="EMBL/GenBank/DDBJ databases">
        <title>FDA dAtabase for Regulatory Grade micrObial Sequences (FDA-ARGOS): Supporting development and validation of Infectious Disease Dx tests.</title>
        <authorList>
            <person name="Sproer C."/>
            <person name="Gronow S."/>
            <person name="Severitt S."/>
            <person name="Schroder I."/>
            <person name="Tallon L."/>
            <person name="Sadzewicz L."/>
            <person name="Zhao X."/>
            <person name="Boylan J."/>
            <person name="Ott S."/>
            <person name="Bowen H."/>
            <person name="Vavikolanu K."/>
            <person name="Hazen T."/>
            <person name="Aluvathingal J."/>
            <person name="Nadendla S."/>
            <person name="Lowell S."/>
            <person name="Myers T."/>
            <person name="Yan Y."/>
            <person name="Sichtig H."/>
        </authorList>
    </citation>
    <scope>NUCLEOTIDE SEQUENCE [LARGE SCALE GENOMIC DNA]</scope>
    <source>
        <strain evidence="3 4">FDAARGOS_1460</strain>
    </source>
</reference>
<evidence type="ECO:0000313" key="4">
    <source>
        <dbReference type="Proteomes" id="UP000734271"/>
    </source>
</evidence>
<evidence type="ECO:0000256" key="1">
    <source>
        <dbReference type="SAM" id="Coils"/>
    </source>
</evidence>
<comment type="caution">
    <text evidence="3">The sequence shown here is derived from an EMBL/GenBank/DDBJ whole genome shotgun (WGS) entry which is preliminary data.</text>
</comment>
<gene>
    <name evidence="3" type="ORF">K8P03_02305</name>
</gene>
<feature type="coiled-coil region" evidence="1">
    <location>
        <begin position="309"/>
        <end position="343"/>
    </location>
</feature>
<dbReference type="Proteomes" id="UP000734271">
    <property type="component" value="Unassembled WGS sequence"/>
</dbReference>
<keyword evidence="4" id="KW-1185">Reference proteome</keyword>
<sequence>MKKKIIITSLMMASVLPFMGKIETARADEGKNLNEKAKSELDQAKENLKSAQDKKTNLEKDLDQAKKDAAKNQEEKEALEKKLGKIEENIKNNEEILAKEQQKNELDKKIEELKQREKEVNAELEAATKTYQNAEKVYEAEKANPSPSPDFASKDRVDDLKNEYDLAENYHGQIQKKEDNLKEDLSKIEGDLYKAYGQKNGIEEFIKEFESQNPDKKDTPAYKAFREKALAKSKIIDENYNRLEKEVKDKNEKIIENKKELASSEQKRDDRYNAYKKEELALGYETDYKNAIIKDKNLEGIQNSKVNEVAEASKTLQDSIREKEEAENAYQEYLENEAMKRKEFHKSKSISEWLNKNLADDRNDFAKDNKTYLKNLANIHDQRAKGIIEELTKFSQHKKDLEKAVDYKKHQLYSAKANYETKTNSLEAITEFRKFLENKKNGRANSQILESLKEKYYTAKAELDKKLKEIDDITKEQQKFIDERDRLGVGSEDVQKAKEKIAENNAEIDRLKNDIKALEKSEELKKVKSLEEQIKTLDQQIKDLQKQIKNLENPRKQDNPTRPDHRTEGSSDNNIADDYGIDLSSLSLEKMDKKIRLKNSYLRLKASVNRAKEVVTLAENYAKTGKMDANKRAKLIKLIEKLKVNIGLVEKHLVKMEASL</sequence>
<keyword evidence="1" id="KW-0175">Coiled coil</keyword>
<dbReference type="RefSeq" id="WP_223418022.1">
    <property type="nucleotide sequence ID" value="NZ_JAIPME010000002.1"/>
</dbReference>
<feature type="coiled-coil region" evidence="1">
    <location>
        <begin position="226"/>
        <end position="267"/>
    </location>
</feature>
<organism evidence="3 4">
    <name type="scientific">Anaerococcus murdochii</name>
    <dbReference type="NCBI Taxonomy" id="411577"/>
    <lineage>
        <taxon>Bacteria</taxon>
        <taxon>Bacillati</taxon>
        <taxon>Bacillota</taxon>
        <taxon>Tissierellia</taxon>
        <taxon>Tissierellales</taxon>
        <taxon>Peptoniphilaceae</taxon>
        <taxon>Anaerococcus</taxon>
    </lineage>
</organism>
<evidence type="ECO:0000256" key="2">
    <source>
        <dbReference type="SAM" id="MobiDB-lite"/>
    </source>
</evidence>
<dbReference type="EMBL" id="JAIPME010000002">
    <property type="protein sequence ID" value="MBZ2386132.1"/>
    <property type="molecule type" value="Genomic_DNA"/>
</dbReference>
<protein>
    <recommendedName>
        <fullName evidence="5">M protein repeat protein</fullName>
    </recommendedName>
</protein>
<evidence type="ECO:0008006" key="5">
    <source>
        <dbReference type="Google" id="ProtNLM"/>
    </source>
</evidence>
<evidence type="ECO:0000313" key="3">
    <source>
        <dbReference type="EMBL" id="MBZ2386132.1"/>
    </source>
</evidence>
<name>A0ABS7SX56_9FIRM</name>
<proteinExistence type="predicted"/>
<feature type="compositionally biased region" description="Basic and acidic residues" evidence="2">
    <location>
        <begin position="552"/>
        <end position="569"/>
    </location>
</feature>
<feature type="region of interest" description="Disordered" evidence="2">
    <location>
        <begin position="548"/>
        <end position="576"/>
    </location>
</feature>
<feature type="region of interest" description="Disordered" evidence="2">
    <location>
        <begin position="28"/>
        <end position="78"/>
    </location>
</feature>
<accession>A0ABS7SX56</accession>